<dbReference type="PROSITE" id="PS00411">
    <property type="entry name" value="KINESIN_MOTOR_1"/>
    <property type="match status" value="1"/>
</dbReference>
<evidence type="ECO:0000256" key="4">
    <source>
        <dbReference type="ARBA" id="ARBA00022840"/>
    </source>
</evidence>
<evidence type="ECO:0000256" key="7">
    <source>
        <dbReference type="PROSITE-ProRule" id="PRU00283"/>
    </source>
</evidence>
<keyword evidence="7 8" id="KW-0505">Motor protein</keyword>
<evidence type="ECO:0000256" key="3">
    <source>
        <dbReference type="ARBA" id="ARBA00022741"/>
    </source>
</evidence>
<comment type="subcellular location">
    <subcellularLocation>
        <location evidence="1">Cytoplasm</location>
        <location evidence="1">Cytoskeleton</location>
    </subcellularLocation>
</comment>
<dbReference type="GO" id="GO:0005874">
    <property type="term" value="C:microtubule"/>
    <property type="evidence" value="ECO:0007669"/>
    <property type="project" value="UniProtKB-KW"/>
</dbReference>
<accession>A0A9P0DM80</accession>
<comment type="similarity">
    <text evidence="7 8">Belongs to the TRAFAC class myosin-kinesin ATPase superfamily. Kinesin family.</text>
</comment>
<feature type="coiled-coil region" evidence="9">
    <location>
        <begin position="352"/>
        <end position="442"/>
    </location>
</feature>
<dbReference type="EMBL" id="OU896723">
    <property type="protein sequence ID" value="CAH1155037.1"/>
    <property type="molecule type" value="Genomic_DNA"/>
</dbReference>
<dbReference type="InterPro" id="IPR019821">
    <property type="entry name" value="Kinesin_motor_CS"/>
</dbReference>
<dbReference type="GO" id="GO:0005875">
    <property type="term" value="C:microtubule associated complex"/>
    <property type="evidence" value="ECO:0007669"/>
    <property type="project" value="TreeGrafter"/>
</dbReference>
<dbReference type="SMART" id="SM00129">
    <property type="entry name" value="KISc"/>
    <property type="match status" value="1"/>
</dbReference>
<evidence type="ECO:0000256" key="2">
    <source>
        <dbReference type="ARBA" id="ARBA00022490"/>
    </source>
</evidence>
<dbReference type="PANTHER" id="PTHR47969:SF15">
    <property type="entry name" value="CHROMOSOME-ASSOCIATED KINESIN KIF4A-RELATED"/>
    <property type="match status" value="1"/>
</dbReference>
<protein>
    <recommendedName>
        <fullName evidence="8">Kinesin-like protein</fullName>
    </recommendedName>
</protein>
<gene>
    <name evidence="11" type="ORF">PHAECO_LOCUS5668</name>
</gene>
<proteinExistence type="inferred from homology"/>
<dbReference type="Pfam" id="PF00225">
    <property type="entry name" value="Kinesin"/>
    <property type="match status" value="1"/>
</dbReference>
<name>A0A9P0DM80_PHACE</name>
<evidence type="ECO:0000256" key="5">
    <source>
        <dbReference type="ARBA" id="ARBA00023054"/>
    </source>
</evidence>
<keyword evidence="6" id="KW-0206">Cytoskeleton</keyword>
<dbReference type="FunFam" id="3.40.850.10:FF:000082">
    <property type="entry name" value="OSM3-like kinesin"/>
    <property type="match status" value="1"/>
</dbReference>
<feature type="binding site" evidence="7">
    <location>
        <begin position="96"/>
        <end position="103"/>
    </location>
    <ligand>
        <name>ATP</name>
        <dbReference type="ChEBI" id="CHEBI:30616"/>
    </ligand>
</feature>
<evidence type="ECO:0000256" key="6">
    <source>
        <dbReference type="ARBA" id="ARBA00023212"/>
    </source>
</evidence>
<evidence type="ECO:0000256" key="1">
    <source>
        <dbReference type="ARBA" id="ARBA00004245"/>
    </source>
</evidence>
<dbReference type="OrthoDB" id="3176171at2759"/>
<dbReference type="GO" id="GO:0008017">
    <property type="term" value="F:microtubule binding"/>
    <property type="evidence" value="ECO:0007669"/>
    <property type="project" value="InterPro"/>
</dbReference>
<evidence type="ECO:0000313" key="12">
    <source>
        <dbReference type="Proteomes" id="UP001153737"/>
    </source>
</evidence>
<reference evidence="11" key="2">
    <citation type="submission" date="2022-10" db="EMBL/GenBank/DDBJ databases">
        <authorList>
            <consortium name="ENA_rothamsted_submissions"/>
            <consortium name="culmorum"/>
            <person name="King R."/>
        </authorList>
    </citation>
    <scope>NUCLEOTIDE SEQUENCE</scope>
</reference>
<keyword evidence="5 9" id="KW-0175">Coiled coil</keyword>
<dbReference type="InterPro" id="IPR027640">
    <property type="entry name" value="Kinesin-like_fam"/>
</dbReference>
<sequence length="591" mass="67246">MTCIDKYSFNDNDVENVRVFIRVRPLRDEEKTVKNKNLLEVNHTVISLKKSDTTKTFKFARIFDENSTQMDIYRCIAVPIVQQVLQGYNGTIFAYGQSGTGKTYTMIGDIFNTDLRGIVPNIFTHIFAQISLANNDLSYAVTATYLEIYNEEIRDLLSETPQKKLALREKPELGVFVNDLIGFTVNSLGEMMEILARGNKNRATGSTKLNESSSRSHAIFAILVETKNNVTGKTTFGKLNLVDLAGSERVHKTMATGDRLKEAGKINLSLSVLANVISALVDGKSTHIPYRNSKLTRLLQDSLGGNSLTAMIAMISPNFLDSQESLYTLMYADRVKHIQNRVTVNLDKGSLIQTLESKIIELRNQLQTLTLEEEKELKKLRKKSKTSLNKEELDKIEMEKNVLQNKIDMVQKKILVGGQNLAEKAQQQIELIENTAIELKHLDSSHQLLEEILYYKEKEKKLVGQSYATLQEEDKELDRGIEETEKLLAKATQILVTKEMEYQNEVSSLLHTNKSLAKEMGLVQFIMNQSTPKEYLDEIKSKITWDENMQEWQMKGIAYCGNNLRRSRSRSVTQSTSSKSVYFRYPSKTRK</sequence>
<keyword evidence="8" id="KW-0493">Microtubule</keyword>
<dbReference type="PRINTS" id="PR00380">
    <property type="entry name" value="KINESINHEAVY"/>
</dbReference>
<dbReference type="PANTHER" id="PTHR47969">
    <property type="entry name" value="CHROMOSOME-ASSOCIATED KINESIN KIF4A-RELATED"/>
    <property type="match status" value="1"/>
</dbReference>
<dbReference type="SUPFAM" id="SSF52540">
    <property type="entry name" value="P-loop containing nucleoside triphosphate hydrolases"/>
    <property type="match status" value="1"/>
</dbReference>
<dbReference type="GO" id="GO:0007052">
    <property type="term" value="P:mitotic spindle organization"/>
    <property type="evidence" value="ECO:0007669"/>
    <property type="project" value="TreeGrafter"/>
</dbReference>
<dbReference type="InterPro" id="IPR036961">
    <property type="entry name" value="Kinesin_motor_dom_sf"/>
</dbReference>
<evidence type="ECO:0000313" key="11">
    <source>
        <dbReference type="EMBL" id="CAH1155037.1"/>
    </source>
</evidence>
<organism evidence="11 12">
    <name type="scientific">Phaedon cochleariae</name>
    <name type="common">Mustard beetle</name>
    <dbReference type="NCBI Taxonomy" id="80249"/>
    <lineage>
        <taxon>Eukaryota</taxon>
        <taxon>Metazoa</taxon>
        <taxon>Ecdysozoa</taxon>
        <taxon>Arthropoda</taxon>
        <taxon>Hexapoda</taxon>
        <taxon>Insecta</taxon>
        <taxon>Pterygota</taxon>
        <taxon>Neoptera</taxon>
        <taxon>Endopterygota</taxon>
        <taxon>Coleoptera</taxon>
        <taxon>Polyphaga</taxon>
        <taxon>Cucujiformia</taxon>
        <taxon>Chrysomeloidea</taxon>
        <taxon>Chrysomelidae</taxon>
        <taxon>Chrysomelinae</taxon>
        <taxon>Chrysomelini</taxon>
        <taxon>Phaedon</taxon>
    </lineage>
</organism>
<evidence type="ECO:0000259" key="10">
    <source>
        <dbReference type="PROSITE" id="PS50067"/>
    </source>
</evidence>
<dbReference type="InterPro" id="IPR027417">
    <property type="entry name" value="P-loop_NTPase"/>
</dbReference>
<dbReference type="Proteomes" id="UP001153737">
    <property type="component" value="Chromosome 17"/>
</dbReference>
<reference evidence="11" key="1">
    <citation type="submission" date="2022-01" db="EMBL/GenBank/DDBJ databases">
        <authorList>
            <person name="King R."/>
        </authorList>
    </citation>
    <scope>NUCLEOTIDE SEQUENCE</scope>
</reference>
<dbReference type="Gene3D" id="3.40.850.10">
    <property type="entry name" value="Kinesin motor domain"/>
    <property type="match status" value="1"/>
</dbReference>
<evidence type="ECO:0000256" key="8">
    <source>
        <dbReference type="RuleBase" id="RU000394"/>
    </source>
</evidence>
<keyword evidence="4 7" id="KW-0067">ATP-binding</keyword>
<dbReference type="GO" id="GO:0051231">
    <property type="term" value="P:spindle elongation"/>
    <property type="evidence" value="ECO:0007669"/>
    <property type="project" value="TreeGrafter"/>
</dbReference>
<dbReference type="InterPro" id="IPR001752">
    <property type="entry name" value="Kinesin_motor_dom"/>
</dbReference>
<dbReference type="AlphaFoldDB" id="A0A9P0DM80"/>
<dbReference type="GO" id="GO:0005524">
    <property type="term" value="F:ATP binding"/>
    <property type="evidence" value="ECO:0007669"/>
    <property type="project" value="UniProtKB-UniRule"/>
</dbReference>
<keyword evidence="2" id="KW-0963">Cytoplasm</keyword>
<dbReference type="GO" id="GO:0003777">
    <property type="term" value="F:microtubule motor activity"/>
    <property type="evidence" value="ECO:0007669"/>
    <property type="project" value="InterPro"/>
</dbReference>
<evidence type="ECO:0000256" key="9">
    <source>
        <dbReference type="SAM" id="Coils"/>
    </source>
</evidence>
<dbReference type="PROSITE" id="PS50067">
    <property type="entry name" value="KINESIN_MOTOR_2"/>
    <property type="match status" value="1"/>
</dbReference>
<keyword evidence="3 7" id="KW-0547">Nucleotide-binding</keyword>
<feature type="domain" description="Kinesin motor" evidence="10">
    <location>
        <begin position="16"/>
        <end position="338"/>
    </location>
</feature>
<keyword evidence="12" id="KW-1185">Reference proteome</keyword>
<dbReference type="GO" id="GO:0007018">
    <property type="term" value="P:microtubule-based movement"/>
    <property type="evidence" value="ECO:0007669"/>
    <property type="project" value="InterPro"/>
</dbReference>